<dbReference type="EMBL" id="BCMJ01000007">
    <property type="protein sequence ID" value="GAX08644.1"/>
    <property type="molecule type" value="Genomic_DNA"/>
</dbReference>
<name>A0A1Z5J3K0_9LACO</name>
<dbReference type="AlphaFoldDB" id="A0A1Z5J3K0"/>
<evidence type="ECO:0000256" key="2">
    <source>
        <dbReference type="ARBA" id="ARBA00023002"/>
    </source>
</evidence>
<dbReference type="PANTHER" id="PTHR42760:SF115">
    <property type="entry name" value="3-OXOACYL-[ACYL-CARRIER-PROTEIN] REDUCTASE FABG"/>
    <property type="match status" value="1"/>
</dbReference>
<dbReference type="RefSeq" id="WP_098825553.1">
    <property type="nucleotide sequence ID" value="NZ_BCMJ01000007.1"/>
</dbReference>
<comment type="caution">
    <text evidence="3">The sequence shown here is derived from an EMBL/GenBank/DDBJ whole genome shotgun (WGS) entry which is preliminary data.</text>
</comment>
<reference evidence="3 4" key="1">
    <citation type="submission" date="2015-11" db="EMBL/GenBank/DDBJ databases">
        <title>Draft genome sequences of new species of the genus Lactobacillus isolated from orchardgrass silage.</title>
        <authorList>
            <person name="Tohno M."/>
            <person name="Tanizawa Y."/>
            <person name="Arita M."/>
        </authorList>
    </citation>
    <scope>NUCLEOTIDE SEQUENCE [LARGE SCALE GENOMIC DNA]</scope>
    <source>
        <strain evidence="3 4">IWT5</strain>
    </source>
</reference>
<dbReference type="PRINTS" id="PR00080">
    <property type="entry name" value="SDRFAMILY"/>
</dbReference>
<accession>A0A1Z5J3K0</accession>
<dbReference type="NCBIfam" id="NF005559">
    <property type="entry name" value="PRK07231.1"/>
    <property type="match status" value="1"/>
</dbReference>
<evidence type="ECO:0000313" key="3">
    <source>
        <dbReference type="EMBL" id="GAX08644.1"/>
    </source>
</evidence>
<dbReference type="PRINTS" id="PR00081">
    <property type="entry name" value="GDHRDH"/>
</dbReference>
<keyword evidence="2" id="KW-0560">Oxidoreductase</keyword>
<dbReference type="FunFam" id="3.40.50.720:FF:000084">
    <property type="entry name" value="Short-chain dehydrogenase reductase"/>
    <property type="match status" value="1"/>
</dbReference>
<organism evidence="3 4">
    <name type="scientific">Secundilactobacillus silagincola</name>
    <dbReference type="NCBI Taxonomy" id="1714681"/>
    <lineage>
        <taxon>Bacteria</taxon>
        <taxon>Bacillati</taxon>
        <taxon>Bacillota</taxon>
        <taxon>Bacilli</taxon>
        <taxon>Lactobacillales</taxon>
        <taxon>Lactobacillaceae</taxon>
        <taxon>Secundilactobacillus</taxon>
    </lineage>
</organism>
<dbReference type="InterPro" id="IPR002347">
    <property type="entry name" value="SDR_fam"/>
</dbReference>
<keyword evidence="4" id="KW-1185">Reference proteome</keyword>
<dbReference type="GO" id="GO:0016616">
    <property type="term" value="F:oxidoreductase activity, acting on the CH-OH group of donors, NAD or NADP as acceptor"/>
    <property type="evidence" value="ECO:0007669"/>
    <property type="project" value="TreeGrafter"/>
</dbReference>
<evidence type="ECO:0000313" key="4">
    <source>
        <dbReference type="Proteomes" id="UP000223370"/>
    </source>
</evidence>
<dbReference type="InterPro" id="IPR036291">
    <property type="entry name" value="NAD(P)-bd_dom_sf"/>
</dbReference>
<dbReference type="Gene3D" id="3.40.50.720">
    <property type="entry name" value="NAD(P)-binding Rossmann-like Domain"/>
    <property type="match status" value="1"/>
</dbReference>
<dbReference type="SUPFAM" id="SSF51735">
    <property type="entry name" value="NAD(P)-binding Rossmann-fold domains"/>
    <property type="match status" value="1"/>
</dbReference>
<dbReference type="PANTHER" id="PTHR42760">
    <property type="entry name" value="SHORT-CHAIN DEHYDROGENASES/REDUCTASES FAMILY MEMBER"/>
    <property type="match status" value="1"/>
</dbReference>
<dbReference type="Proteomes" id="UP000223370">
    <property type="component" value="Unassembled WGS sequence"/>
</dbReference>
<dbReference type="Pfam" id="PF13561">
    <property type="entry name" value="adh_short_C2"/>
    <property type="match status" value="1"/>
</dbReference>
<protein>
    <submittedName>
        <fullName evidence="3">FabG-like short-chain dehydrogenase/reductase</fullName>
    </submittedName>
</protein>
<gene>
    <name evidence="3" type="ORF">IWT5_01804</name>
</gene>
<sequence length="248" mass="26603">MGRLDNKVAIITGGANGIGLTTAKRFASEGAKVAVTDVNDAQSDEVVKEIGHGAIFVKHDVSKEEDWQNVFKTVIEKFGGVDVMFNNAGIAAFNDAEHVTLDEWHKVMAIDLDGEMLGVKYGILNMKDHGGSIINMSSIEGLIGYPNLFAFTAAKGAVRMMTKSAALYCAKQKYGIRVNSIHPGPIHKPELDNDPKEQKLIGAHLASLPLGRFGEKDEVAGLALYLASDESTFSTGSEFVIDGGYTAQ</sequence>
<proteinExistence type="inferred from homology"/>
<comment type="similarity">
    <text evidence="1">Belongs to the short-chain dehydrogenases/reductases (SDR) family.</text>
</comment>
<evidence type="ECO:0000256" key="1">
    <source>
        <dbReference type="ARBA" id="ARBA00006484"/>
    </source>
</evidence>
<dbReference type="OrthoDB" id="9805904at2"/>
<dbReference type="GO" id="GO:0008206">
    <property type="term" value="P:bile acid metabolic process"/>
    <property type="evidence" value="ECO:0007669"/>
    <property type="project" value="UniProtKB-ARBA"/>
</dbReference>